<dbReference type="Proteomes" id="UP000057213">
    <property type="component" value="Chromosome"/>
</dbReference>
<dbReference type="AlphaFoldDB" id="A0A0M5KZK3"/>
<comment type="similarity">
    <text evidence="2">Belongs to the binding-protein-dependent transport system permease family.</text>
</comment>
<keyword evidence="15" id="KW-1185">Reference proteome</keyword>
<dbReference type="STRING" id="1318743.PU02_1302"/>
<dbReference type="InterPro" id="IPR035906">
    <property type="entry name" value="MetI-like_sf"/>
</dbReference>
<sequence length="294" mass="33846">MNEKYAYFKNSLLPYWLLFPQLTIIFLFFLWPASQAIKSSFEREDPFGFTTTFIGLENYVTILSDPTYVKSLLTTIIFSAIVAAVSMTISLLLAVSVDRTVHAKKAYTVLLLWPYAVAPVLSGILWLFIFHPTIGIIPDILKKTGIIWNYRVNEIQAMILVIIAASWQQISYNFLFFFPDFNQFHAHSWRQQQLMGLALSSVFWTITFPQISPTTFFLLVVNTNYVMFDTFGIIENTTSGGPARATTTLAYKIYDDGFRNQMIGTSAAQSVILMFMVIFLTLIQFRWIERRVQY</sequence>
<evidence type="ECO:0000256" key="12">
    <source>
        <dbReference type="SAM" id="Phobius"/>
    </source>
</evidence>
<feature type="domain" description="ABC transmembrane type-1" evidence="13">
    <location>
        <begin position="72"/>
        <end position="284"/>
    </location>
</feature>
<organism evidence="14 15">
    <name type="scientific">Bartonella ancashensis</name>
    <dbReference type="NCBI Taxonomy" id="1318743"/>
    <lineage>
        <taxon>Bacteria</taxon>
        <taxon>Pseudomonadati</taxon>
        <taxon>Pseudomonadota</taxon>
        <taxon>Alphaproteobacteria</taxon>
        <taxon>Hyphomicrobiales</taxon>
        <taxon>Bartonellaceae</taxon>
        <taxon>Bartonella</taxon>
    </lineage>
</organism>
<feature type="transmembrane region" description="Helical" evidence="12">
    <location>
        <begin position="72"/>
        <end position="95"/>
    </location>
</feature>
<reference evidence="14 15" key="1">
    <citation type="journal article" date="2015" name="Genome Announc.">
        <title>Complete Genome Sequence of Bartonella ancashensis Strain 20.00, Isolated from the Blood of a Patient with Verruga Peruana.</title>
        <authorList>
            <person name="Hang J."/>
            <person name="Mullins K.E."/>
            <person name="Clifford R.J."/>
            <person name="Onmus-Leone F."/>
            <person name="Yang Y."/>
            <person name="Jiang J."/>
            <person name="Leguia M."/>
            <person name="Kasper M.R."/>
            <person name="Maguina C."/>
            <person name="Lesho E.P."/>
            <person name="Jarman R.G."/>
            <person name="Richards A.L."/>
            <person name="Blazes D."/>
        </authorList>
    </citation>
    <scope>NUCLEOTIDE SEQUENCE [LARGE SCALE GENOMIC DNA]</scope>
    <source>
        <strain evidence="14 15">20.00</strain>
    </source>
</reference>
<accession>A0A0M5KZK3</accession>
<evidence type="ECO:0000256" key="11">
    <source>
        <dbReference type="ARBA" id="ARBA00040780"/>
    </source>
</evidence>
<feature type="transmembrane region" description="Helical" evidence="12">
    <location>
        <begin position="107"/>
        <end position="129"/>
    </location>
</feature>
<dbReference type="KEGG" id="banc:PU02_1302"/>
<dbReference type="PROSITE" id="PS50928">
    <property type="entry name" value="ABC_TM1"/>
    <property type="match status" value="1"/>
</dbReference>
<keyword evidence="5" id="KW-1003">Cell membrane</keyword>
<evidence type="ECO:0000256" key="7">
    <source>
        <dbReference type="ARBA" id="ARBA00022692"/>
    </source>
</evidence>
<evidence type="ECO:0000256" key="10">
    <source>
        <dbReference type="ARBA" id="ARBA00037054"/>
    </source>
</evidence>
<evidence type="ECO:0000256" key="6">
    <source>
        <dbReference type="ARBA" id="ARBA00022519"/>
    </source>
</evidence>
<keyword evidence="6" id="KW-0997">Cell inner membrane</keyword>
<proteinExistence type="inferred from homology"/>
<comment type="subunit">
    <text evidence="3">The complex is composed of two ATP-binding proteins (UgpC), two transmembrane proteins (UgpA and UgpE) and a solute-binding protein (UgpB).</text>
</comment>
<evidence type="ECO:0000313" key="14">
    <source>
        <dbReference type="EMBL" id="ALE04116.1"/>
    </source>
</evidence>
<feature type="transmembrane region" description="Helical" evidence="12">
    <location>
        <begin position="155"/>
        <end position="176"/>
    </location>
</feature>
<dbReference type="GO" id="GO:0005886">
    <property type="term" value="C:plasma membrane"/>
    <property type="evidence" value="ECO:0007669"/>
    <property type="project" value="UniProtKB-SubCell"/>
</dbReference>
<evidence type="ECO:0000256" key="1">
    <source>
        <dbReference type="ARBA" id="ARBA00004429"/>
    </source>
</evidence>
<feature type="transmembrane region" description="Helical" evidence="12">
    <location>
        <begin position="12"/>
        <end position="31"/>
    </location>
</feature>
<evidence type="ECO:0000256" key="9">
    <source>
        <dbReference type="ARBA" id="ARBA00023136"/>
    </source>
</evidence>
<evidence type="ECO:0000256" key="3">
    <source>
        <dbReference type="ARBA" id="ARBA00011557"/>
    </source>
</evidence>
<dbReference type="InterPro" id="IPR000515">
    <property type="entry name" value="MetI-like"/>
</dbReference>
<dbReference type="InterPro" id="IPR050809">
    <property type="entry name" value="UgpAE/MalFG_permease"/>
</dbReference>
<dbReference type="GO" id="GO:0055085">
    <property type="term" value="P:transmembrane transport"/>
    <property type="evidence" value="ECO:0007669"/>
    <property type="project" value="InterPro"/>
</dbReference>
<dbReference type="SUPFAM" id="SSF161098">
    <property type="entry name" value="MetI-like"/>
    <property type="match status" value="1"/>
</dbReference>
<evidence type="ECO:0000259" key="13">
    <source>
        <dbReference type="PROSITE" id="PS50928"/>
    </source>
</evidence>
<protein>
    <recommendedName>
        <fullName evidence="11">sn-glycerol-3-phosphate transport system permease protein UgpA</fullName>
    </recommendedName>
</protein>
<keyword evidence="8 12" id="KW-1133">Transmembrane helix</keyword>
<feature type="transmembrane region" description="Helical" evidence="12">
    <location>
        <begin position="267"/>
        <end position="288"/>
    </location>
</feature>
<keyword evidence="4" id="KW-0813">Transport</keyword>
<evidence type="ECO:0000256" key="8">
    <source>
        <dbReference type="ARBA" id="ARBA00022989"/>
    </source>
</evidence>
<name>A0A0M5KZK3_9HYPH</name>
<dbReference type="PATRIC" id="fig|1318743.3.peg.1318"/>
<comment type="function">
    <text evidence="10">Part of the ABC transporter complex UgpBAEC involved in sn-glycerol-3-phosphate (G3P) import. Probably responsible for the translocation of the substrate across the membrane.</text>
</comment>
<comment type="subcellular location">
    <subcellularLocation>
        <location evidence="1">Cell inner membrane</location>
        <topology evidence="1">Multi-pass membrane protein</topology>
    </subcellularLocation>
</comment>
<dbReference type="PANTHER" id="PTHR43227">
    <property type="entry name" value="BLL4140 PROTEIN"/>
    <property type="match status" value="1"/>
</dbReference>
<dbReference type="EMBL" id="CP010401">
    <property type="protein sequence ID" value="ALE04116.1"/>
    <property type="molecule type" value="Genomic_DNA"/>
</dbReference>
<evidence type="ECO:0000313" key="15">
    <source>
        <dbReference type="Proteomes" id="UP000057213"/>
    </source>
</evidence>
<keyword evidence="7 12" id="KW-0812">Transmembrane</keyword>
<evidence type="ECO:0000256" key="4">
    <source>
        <dbReference type="ARBA" id="ARBA00022448"/>
    </source>
</evidence>
<dbReference type="PANTHER" id="PTHR43227:SF9">
    <property type="entry name" value="SN-GLYCEROL-3-PHOSPHATE TRANSPORT SYSTEM PERMEASE PROTEIN UGPA"/>
    <property type="match status" value="1"/>
</dbReference>
<dbReference type="Gene3D" id="1.10.3720.10">
    <property type="entry name" value="MetI-like"/>
    <property type="match status" value="1"/>
</dbReference>
<gene>
    <name evidence="14" type="ORF">PU02_1302</name>
</gene>
<evidence type="ECO:0000256" key="2">
    <source>
        <dbReference type="ARBA" id="ARBA00009306"/>
    </source>
</evidence>
<feature type="transmembrane region" description="Helical" evidence="12">
    <location>
        <begin position="197"/>
        <end position="221"/>
    </location>
</feature>
<evidence type="ECO:0000256" key="5">
    <source>
        <dbReference type="ARBA" id="ARBA00022475"/>
    </source>
</evidence>
<keyword evidence="9 12" id="KW-0472">Membrane</keyword>